<keyword evidence="1" id="KW-0418">Kinase</keyword>
<organism evidence="1 2">
    <name type="scientific">Zancudomyces culisetae</name>
    <name type="common">Gut fungus</name>
    <name type="synonym">Smittium culisetae</name>
    <dbReference type="NCBI Taxonomy" id="1213189"/>
    <lineage>
        <taxon>Eukaryota</taxon>
        <taxon>Fungi</taxon>
        <taxon>Fungi incertae sedis</taxon>
        <taxon>Zoopagomycota</taxon>
        <taxon>Kickxellomycotina</taxon>
        <taxon>Harpellomycetes</taxon>
        <taxon>Harpellales</taxon>
        <taxon>Legeriomycetaceae</taxon>
        <taxon>Zancudomyces</taxon>
    </lineage>
</organism>
<dbReference type="EMBL" id="LSSK01000973">
    <property type="protein sequence ID" value="OMH81116.1"/>
    <property type="molecule type" value="Genomic_DNA"/>
</dbReference>
<keyword evidence="1" id="KW-0808">Transferase</keyword>
<accession>A0A1R1PJH2</accession>
<reference evidence="2" key="1">
    <citation type="submission" date="2017-01" db="EMBL/GenBank/DDBJ databases">
        <authorList>
            <person name="Wang Y."/>
            <person name="White M."/>
            <person name="Kvist S."/>
            <person name="Moncalvo J.-M."/>
        </authorList>
    </citation>
    <scope>NUCLEOTIDE SEQUENCE [LARGE SCALE GENOMIC DNA]</scope>
    <source>
        <strain evidence="2">COL-18-3</strain>
    </source>
</reference>
<evidence type="ECO:0000313" key="2">
    <source>
        <dbReference type="Proteomes" id="UP000188320"/>
    </source>
</evidence>
<dbReference type="Proteomes" id="UP000188320">
    <property type="component" value="Unassembled WGS sequence"/>
</dbReference>
<dbReference type="Pfam" id="PF13238">
    <property type="entry name" value="AAA_18"/>
    <property type="match status" value="1"/>
</dbReference>
<dbReference type="SMR" id="A0A1R1PJH2"/>
<keyword evidence="2" id="KW-1185">Reference proteome</keyword>
<sequence>MKTIVIGISGPSCSGKTTLSIMLKKLLGNCSILSQDSYYKDEMHIPIDRETGLKDYDTLGSFETEEMVNDILKFTKGQDELNDKDQLASMWAIDSKQIEMELSTREYGYLKADAEKMCKELISRYGPHRYLVVEGICVFQKEIMDVFDTRLFLECEFEMLKSRRKERECEMVKAGSDKFDERFFLQEPPQYFESVVWRNYTEYLKSCKLNTSEGEINFINVSRKQVLDLVRCALDIIFGELVQNSNS</sequence>
<dbReference type="InterPro" id="IPR027417">
    <property type="entry name" value="P-loop_NTPase"/>
</dbReference>
<name>A0A1R1PJH2_ZANCU</name>
<comment type="caution">
    <text evidence="1">The sequence shown here is derived from an EMBL/GenBank/DDBJ whole genome shotgun (WGS) entry which is preliminary data.</text>
</comment>
<protein>
    <submittedName>
        <fullName evidence="1">Nicotinamide riboside kinase</fullName>
    </submittedName>
</protein>
<dbReference type="PRINTS" id="PR00988">
    <property type="entry name" value="URIDINKINASE"/>
</dbReference>
<dbReference type="OrthoDB" id="10041966at2759"/>
<gene>
    <name evidence="1" type="ORF">AX774_g5428</name>
</gene>
<dbReference type="AlphaFoldDB" id="A0A1R1PJH2"/>
<dbReference type="PANTHER" id="PTHR10285">
    <property type="entry name" value="URIDINE KINASE"/>
    <property type="match status" value="1"/>
</dbReference>
<dbReference type="Gene3D" id="3.40.50.300">
    <property type="entry name" value="P-loop containing nucleotide triphosphate hydrolases"/>
    <property type="match status" value="1"/>
</dbReference>
<evidence type="ECO:0000313" key="1">
    <source>
        <dbReference type="EMBL" id="OMH81116.1"/>
    </source>
</evidence>
<proteinExistence type="predicted"/>
<dbReference type="GO" id="GO:0016301">
    <property type="term" value="F:kinase activity"/>
    <property type="evidence" value="ECO:0007669"/>
    <property type="project" value="UniProtKB-KW"/>
</dbReference>
<dbReference type="SUPFAM" id="SSF52540">
    <property type="entry name" value="P-loop containing nucleoside triphosphate hydrolases"/>
    <property type="match status" value="1"/>
</dbReference>